<evidence type="ECO:0000313" key="3">
    <source>
        <dbReference type="Proteomes" id="UP001187315"/>
    </source>
</evidence>
<dbReference type="AlphaFoldDB" id="A0AA88NE53"/>
<sequence>MLTYCIRKRLFVSSRVNSNISPLLELLQFYKHFSKSSDGGGGGGRSDPTSGMIQLFQRRFFIPPEDRHALSLLKGRTCAYGPLGVDLKRNMLEQWWSSVVRSRPQVFGISTLHGVGDDGAGEVEDLFKQTDLTKEQLGVRVCELLRQRKPFRTSLLQGALAQYIPSLELMNRKLPFGLAETGLCYQPEDDCSDAIGCSAEVTEASLVWFCSPRTSSQWLDYWTRQRLQWWRKFALGPSDFNVCDVQDDELIDGASRGAKVLYKFPWGTETLETLWMLGDADLLKGHLGNRDKLQCRDGKKVVVPHVLSLSANMDRGALAVLLNSLQDIQKVDSKQRLHQRTVLKLHPTLAPVKVALDMGKGSTSELRQVCEGLLHQLLEVGISAWPGYMDTMQSSMDKLHTKYDEMGVLFTLMVGENTLENGLLLIRNRDTTIRETMHISEIREFILKHISKAENI</sequence>
<dbReference type="InterPro" id="IPR036621">
    <property type="entry name" value="Anticodon-bd_dom_sf"/>
</dbReference>
<comment type="caution">
    <text evidence="2">The sequence shown here is derived from an EMBL/GenBank/DDBJ whole genome shotgun (WGS) entry which is preliminary data.</text>
</comment>
<dbReference type="GO" id="GO:0005739">
    <property type="term" value="C:mitochondrion"/>
    <property type="evidence" value="ECO:0007669"/>
    <property type="project" value="TreeGrafter"/>
</dbReference>
<proteinExistence type="predicted"/>
<name>A0AA88NE53_TACVA</name>
<dbReference type="PANTHER" id="PTHR10745">
    <property type="entry name" value="GLYCYL-TRNA SYNTHETASE/DNA POLYMERASE SUBUNIT GAMMA-2"/>
    <property type="match status" value="1"/>
</dbReference>
<dbReference type="InterPro" id="IPR027031">
    <property type="entry name" value="Gly-tRNA_synthase/POLG2"/>
</dbReference>
<accession>A0AA88NE53</accession>
<evidence type="ECO:0000313" key="2">
    <source>
        <dbReference type="EMBL" id="KAK2857596.1"/>
    </source>
</evidence>
<dbReference type="EMBL" id="JAVHJS010000005">
    <property type="protein sequence ID" value="KAK2857596.1"/>
    <property type="molecule type" value="Genomic_DNA"/>
</dbReference>
<reference evidence="2" key="1">
    <citation type="submission" date="2023-08" db="EMBL/GenBank/DDBJ databases">
        <title>Pelteobagrus vachellii genome.</title>
        <authorList>
            <person name="Liu H."/>
        </authorList>
    </citation>
    <scope>NUCLEOTIDE SEQUENCE</scope>
    <source>
        <strain evidence="2">PRFRI_2022a</strain>
        <tissue evidence="2">Muscle</tissue>
    </source>
</reference>
<dbReference type="Proteomes" id="UP001187315">
    <property type="component" value="Unassembled WGS sequence"/>
</dbReference>
<dbReference type="Gene3D" id="3.40.50.800">
    <property type="entry name" value="Anticodon-binding domain"/>
    <property type="match status" value="1"/>
</dbReference>
<dbReference type="Pfam" id="PF03129">
    <property type="entry name" value="HGTP_anticodon"/>
    <property type="match status" value="1"/>
</dbReference>
<organism evidence="2 3">
    <name type="scientific">Tachysurus vachellii</name>
    <name type="common">Darkbarbel catfish</name>
    <name type="synonym">Pelteobagrus vachellii</name>
    <dbReference type="NCBI Taxonomy" id="175792"/>
    <lineage>
        <taxon>Eukaryota</taxon>
        <taxon>Metazoa</taxon>
        <taxon>Chordata</taxon>
        <taxon>Craniata</taxon>
        <taxon>Vertebrata</taxon>
        <taxon>Euteleostomi</taxon>
        <taxon>Actinopterygii</taxon>
        <taxon>Neopterygii</taxon>
        <taxon>Teleostei</taxon>
        <taxon>Ostariophysi</taxon>
        <taxon>Siluriformes</taxon>
        <taxon>Bagridae</taxon>
        <taxon>Tachysurus</taxon>
    </lineage>
</organism>
<dbReference type="GO" id="GO:0006264">
    <property type="term" value="P:mitochondrial DNA replication"/>
    <property type="evidence" value="ECO:0007669"/>
    <property type="project" value="TreeGrafter"/>
</dbReference>
<evidence type="ECO:0000259" key="1">
    <source>
        <dbReference type="Pfam" id="PF03129"/>
    </source>
</evidence>
<protein>
    <recommendedName>
        <fullName evidence="1">Anticodon-binding domain-containing protein</fullName>
    </recommendedName>
</protein>
<dbReference type="Gene3D" id="3.30.930.10">
    <property type="entry name" value="Bira Bifunctional Protein, Domain 2"/>
    <property type="match status" value="1"/>
</dbReference>
<feature type="domain" description="Anticodon-binding" evidence="1">
    <location>
        <begin position="363"/>
        <end position="448"/>
    </location>
</feature>
<dbReference type="PANTHER" id="PTHR10745:SF8">
    <property type="entry name" value="DNA POLYMERASE SUBUNIT GAMMA-2, MITOCHONDRIAL"/>
    <property type="match status" value="1"/>
</dbReference>
<gene>
    <name evidence="2" type="ORF">Q7C36_005515</name>
</gene>
<keyword evidence="3" id="KW-1185">Reference proteome</keyword>
<dbReference type="SUPFAM" id="SSF55681">
    <property type="entry name" value="Class II aaRS and biotin synthetases"/>
    <property type="match status" value="1"/>
</dbReference>
<dbReference type="SUPFAM" id="SSF52954">
    <property type="entry name" value="Class II aaRS ABD-related"/>
    <property type="match status" value="1"/>
</dbReference>
<dbReference type="InterPro" id="IPR045864">
    <property type="entry name" value="aa-tRNA-synth_II/BPL/LPL"/>
</dbReference>
<dbReference type="InterPro" id="IPR004154">
    <property type="entry name" value="Anticodon-bd"/>
</dbReference>